<evidence type="ECO:0000256" key="2">
    <source>
        <dbReference type="ARBA" id="ARBA00022737"/>
    </source>
</evidence>
<gene>
    <name evidence="7" type="ORF">ISF_08501</name>
</gene>
<dbReference type="Gene3D" id="1.25.40.10">
    <property type="entry name" value="Tetratricopeptide repeat domain"/>
    <property type="match status" value="2"/>
</dbReference>
<evidence type="ECO:0000256" key="3">
    <source>
        <dbReference type="ARBA" id="ARBA00044493"/>
    </source>
</evidence>
<evidence type="ECO:0000256" key="1">
    <source>
        <dbReference type="ARBA" id="ARBA00006192"/>
    </source>
</evidence>
<dbReference type="SUPFAM" id="SSF48452">
    <property type="entry name" value="TPR-like"/>
    <property type="match status" value="1"/>
</dbReference>
<comment type="caution">
    <text evidence="7">The sequence shown here is derived from an EMBL/GenBank/DDBJ whole genome shotgun (WGS) entry which is preliminary data.</text>
</comment>
<dbReference type="STRING" id="1081104.A0A167M728"/>
<organism evidence="7 8">
    <name type="scientific">Cordyceps fumosorosea (strain ARSEF 2679)</name>
    <name type="common">Isaria fumosorosea</name>
    <dbReference type="NCBI Taxonomy" id="1081104"/>
    <lineage>
        <taxon>Eukaryota</taxon>
        <taxon>Fungi</taxon>
        <taxon>Dikarya</taxon>
        <taxon>Ascomycota</taxon>
        <taxon>Pezizomycotina</taxon>
        <taxon>Sordariomycetes</taxon>
        <taxon>Hypocreomycetidae</taxon>
        <taxon>Hypocreales</taxon>
        <taxon>Cordycipitaceae</taxon>
        <taxon>Cordyceps</taxon>
    </lineage>
</organism>
<dbReference type="InterPro" id="IPR011990">
    <property type="entry name" value="TPR-like_helical_dom_sf"/>
</dbReference>
<dbReference type="PANTHER" id="PTHR47936:SF1">
    <property type="entry name" value="PENTATRICOPEPTIDE REPEAT-CONTAINING PROTEIN GUN1, CHLOROPLASTIC"/>
    <property type="match status" value="1"/>
</dbReference>
<comment type="function">
    <text evidence="3">Regulates mitochondrial small subunit maturation by controlling 15S rRNA 5'-end processing. Localizes to the 5' precursor of the 15S rRNA in a position that is subsequently occupied by mS47 in the mature yeast mtSSU. Uses structure and sequence-specific RNA recognition, binding to a single-stranded region of the precursor and specifically recognizing bases -6 to -1. The exchange of Ccm1 for mS47 is coupled to the irreversible removal of precursor rRNA that is accompanied by conformational changes of the mitoribosomal proteins uS5m and mS26. These conformational changes signal completion of 5'-end rRNA processing through protection of the mature 5'-end of the 15S rRNA and stabilization of mS47. The removal of the 5' precursor together with the dissociation of Ccm1 may be catalyzed by the 5'-3' exoribonuclease Pet127. Involved in the specific removal of group I introns in mitochondrial encoded transcripts.</text>
</comment>
<dbReference type="Proteomes" id="UP000076744">
    <property type="component" value="Unassembled WGS sequence"/>
</dbReference>
<dbReference type="RefSeq" id="XP_018700704.1">
    <property type="nucleotide sequence ID" value="XM_018852104.1"/>
</dbReference>
<feature type="compositionally biased region" description="Polar residues" evidence="6">
    <location>
        <begin position="169"/>
        <end position="182"/>
    </location>
</feature>
<dbReference type="PROSITE" id="PS51375">
    <property type="entry name" value="PPR"/>
    <property type="match status" value="2"/>
</dbReference>
<dbReference type="InterPro" id="IPR002885">
    <property type="entry name" value="PPR_rpt"/>
</dbReference>
<evidence type="ECO:0000256" key="6">
    <source>
        <dbReference type="SAM" id="MobiDB-lite"/>
    </source>
</evidence>
<dbReference type="EMBL" id="AZHB01000031">
    <property type="protein sequence ID" value="OAA54021.1"/>
    <property type="molecule type" value="Genomic_DNA"/>
</dbReference>
<evidence type="ECO:0000313" key="7">
    <source>
        <dbReference type="EMBL" id="OAA54021.1"/>
    </source>
</evidence>
<dbReference type="OrthoDB" id="185373at2759"/>
<feature type="repeat" description="PPR" evidence="5">
    <location>
        <begin position="625"/>
        <end position="659"/>
    </location>
</feature>
<dbReference type="NCBIfam" id="TIGR00756">
    <property type="entry name" value="PPR"/>
    <property type="match status" value="1"/>
</dbReference>
<sequence length="1119" mass="125256">MIERAVASLESGQLQRAIPKTQCAARRSRRLHTAFWQHGAAAIELSSLWPLSPGEPSSSSRAAAAATVKPAASELLEPKLVATSFLLEFLYPNETQSLLHRVLAPRPRSESLRPLRRRQYSAQHMASFQRSEPSILCTTQYQGISRIPPDATVQYQSIATATTEAIESEPVQESVSVQTRTETAPPAKSKAPADVLLKKVSSRVAGTSPVLVDAWNSYQKASREEQEAQRPGLIIALARTDDYLECSRAAALFRELSRSEWTDELLSAAIRSLSVCGKFTSAINKFKDGLQDHYVGGMQYLVASAFAARKWPELFRVWFEYANFIQEYGDQAIPFDHLQSVPKLDTLFAAFEKHVKYTGLAQIRAENKEFYSRKAFDQLRHLMIRSVLAKPCKPSNAMSILSRYNNTTYYQLYIDSVLRSARIGKQSRSSLRHLSKIYEEYRLRPDAPFTSDILRGMFTIYDPTNPAGLGLLFQDWMKSDGGMDKWAYENFLRFYAHSGDITAARDLWQRYVTAFPESKKEAHGFYSLLDAYAQSGDVAGAENEISAMKESGIQPDAVIENALLKCHIRAGNFKEATLCFNAIIERHGPNTQAFEHMMGLHSANGDLEQTLRLLNQAQTALIRPSESMATSLVAAYLHNGLIQDAEKICREMARRGITSREVWNSLIRAYATAGKLGKGFQLLAGMQNNNLAWDEDTCEAVLIAQGRAKQTASAHRLLRSAVADNLLPISADHFAIVMNSAIGTRQAPLVDILATEMERAGIQPNFATHLARFESGFVRAPTADRTARLARELVQYMRKLTHNTDAPPGERTPDPYTTAMRDVTELNRELRDVGDALKLLIDKREMALAEDLVTLYAKMRPVSQQSDQMPSDVLSVIMGAYLEDGRHDRVLQLWAVILKDIRRRAENPATKGIFPVYAYHLSGPMAHVAKVYHTTGDGKRLLAYTQAALDAGFKFTRDTWNTLICCLAELGQWEPAMHWCETLLMPLTDAGVLVASRPAVLSLQREWLRLRKLAAWSAGVTAKLRRVETQYPLLHHAFATVDVADLPDAGEEENKPGRRSSINKAILKDTLAAMPLKDLLAMRLALGAQLNASRERRGRAWAEKWGRVYVPPRSKRRRF</sequence>
<proteinExistence type="inferred from homology"/>
<dbReference type="Pfam" id="PF01535">
    <property type="entry name" value="PPR"/>
    <property type="match status" value="3"/>
</dbReference>
<keyword evidence="8" id="KW-1185">Reference proteome</keyword>
<reference evidence="7 8" key="1">
    <citation type="journal article" date="2016" name="Genome Biol. Evol.">
        <title>Divergent and convergent evolution of fungal pathogenicity.</title>
        <authorList>
            <person name="Shang Y."/>
            <person name="Xiao G."/>
            <person name="Zheng P."/>
            <person name="Cen K."/>
            <person name="Zhan S."/>
            <person name="Wang C."/>
        </authorList>
    </citation>
    <scope>NUCLEOTIDE SEQUENCE [LARGE SCALE GENOMIC DNA]</scope>
    <source>
        <strain evidence="7 8">ARSEF 2679</strain>
    </source>
</reference>
<dbReference type="GeneID" id="30024793"/>
<name>A0A167M728_CORFA</name>
<dbReference type="AlphaFoldDB" id="A0A167M728"/>
<evidence type="ECO:0000256" key="5">
    <source>
        <dbReference type="PROSITE-ProRule" id="PRU00708"/>
    </source>
</evidence>
<protein>
    <submittedName>
        <fullName evidence="7">Tetratricopeptide-like helical</fullName>
    </submittedName>
</protein>
<evidence type="ECO:0000313" key="8">
    <source>
        <dbReference type="Proteomes" id="UP000076744"/>
    </source>
</evidence>
<comment type="subunit">
    <text evidence="4">Binds to mitochondrial small subunit 15S rRNA.</text>
</comment>
<keyword evidence="2" id="KW-0677">Repeat</keyword>
<evidence type="ECO:0000256" key="4">
    <source>
        <dbReference type="ARBA" id="ARBA00044511"/>
    </source>
</evidence>
<accession>A0A167M728</accession>
<feature type="region of interest" description="Disordered" evidence="6">
    <location>
        <begin position="169"/>
        <end position="192"/>
    </location>
</feature>
<dbReference type="PANTHER" id="PTHR47936">
    <property type="entry name" value="PPR_LONG DOMAIN-CONTAINING PROTEIN"/>
    <property type="match status" value="1"/>
</dbReference>
<comment type="similarity">
    <text evidence="1">Belongs to the CCM1 family.</text>
</comment>
<feature type="repeat" description="PPR" evidence="5">
    <location>
        <begin position="521"/>
        <end position="555"/>
    </location>
</feature>